<proteinExistence type="predicted"/>
<evidence type="ECO:0000313" key="1">
    <source>
        <dbReference type="EMBL" id="QHR69347.1"/>
    </source>
</evidence>
<protein>
    <submittedName>
        <fullName evidence="1">Uncharacterized protein</fullName>
    </submittedName>
</protein>
<keyword evidence="2" id="KW-1185">Reference proteome</keyword>
<organism evidence="1 2">
    <name type="scientific">Escherichia phage nieznany</name>
    <dbReference type="NCBI Taxonomy" id="2696432"/>
    <lineage>
        <taxon>Viruses</taxon>
        <taxon>Duplodnaviria</taxon>
        <taxon>Heunggongvirae</taxon>
        <taxon>Uroviricota</taxon>
        <taxon>Caudoviricetes</taxon>
        <taxon>Stephanstirmvirinae</taxon>
        <taxon>Phapecoctavirus</taxon>
        <taxon>Phapecoctavirus nieznany</taxon>
    </lineage>
</organism>
<accession>A0A6B9WUE1</accession>
<evidence type="ECO:0000313" key="2">
    <source>
        <dbReference type="Proteomes" id="UP000464223"/>
    </source>
</evidence>
<reference evidence="2" key="1">
    <citation type="submission" date="2019-12" db="EMBL/GenBank/DDBJ databases">
        <authorList>
            <person name="Olsen N.S."/>
            <person name="Junco L.M.F."/>
            <person name="Kot W."/>
            <person name="Hansen L.H."/>
        </authorList>
    </citation>
    <scope>NUCLEOTIDE SEQUENCE [LARGE SCALE GENOMIC DNA]</scope>
</reference>
<dbReference type="Proteomes" id="UP000464223">
    <property type="component" value="Segment"/>
</dbReference>
<gene>
    <name evidence="1" type="ORF">nieznany_14</name>
</gene>
<dbReference type="EMBL" id="MN850598">
    <property type="protein sequence ID" value="QHR69347.1"/>
    <property type="molecule type" value="Genomic_DNA"/>
</dbReference>
<sequence>MVTMYVLFAIFYSGNGNSTYQAEFNSQGACIMALEEGKRVKIFDRGMCVPKG</sequence>
<name>A0A6B9WUE1_9CAUD</name>